<gene>
    <name evidence="2" type="ORF">HSBAA_32120</name>
</gene>
<evidence type="ECO:0000256" key="1">
    <source>
        <dbReference type="ARBA" id="ARBA00009820"/>
    </source>
</evidence>
<comment type="similarity">
    <text evidence="1">Belongs to the TolB family.</text>
</comment>
<sequence length="67" mass="7313">MSLSKDGQPEIYIMDVGSRSLERITNNNSIDTEPAWSPDGQSLLFTSDRSGGPSFINIQWAAVKPSV</sequence>
<dbReference type="PANTHER" id="PTHR36842:SF1">
    <property type="entry name" value="PROTEIN TOLB"/>
    <property type="match status" value="1"/>
</dbReference>
<proteinExistence type="inferred from homology"/>
<accession>A0A455U718</accession>
<organism evidence="2 3">
    <name type="scientific">Vreelandella sulfidaeris</name>
    <dbReference type="NCBI Taxonomy" id="115553"/>
    <lineage>
        <taxon>Bacteria</taxon>
        <taxon>Pseudomonadati</taxon>
        <taxon>Pseudomonadota</taxon>
        <taxon>Gammaproteobacteria</taxon>
        <taxon>Oceanospirillales</taxon>
        <taxon>Halomonadaceae</taxon>
        <taxon>Vreelandella</taxon>
    </lineage>
</organism>
<dbReference type="Proteomes" id="UP000320231">
    <property type="component" value="Chromosome"/>
</dbReference>
<dbReference type="KEGG" id="hsr:HSBAA_32120"/>
<dbReference type="Gene3D" id="2.120.10.30">
    <property type="entry name" value="TolB, C-terminal domain"/>
    <property type="match status" value="1"/>
</dbReference>
<dbReference type="PANTHER" id="PTHR36842">
    <property type="entry name" value="PROTEIN TOLB HOMOLOG"/>
    <property type="match status" value="1"/>
</dbReference>
<name>A0A455U718_9GAMM</name>
<evidence type="ECO:0008006" key="4">
    <source>
        <dbReference type="Google" id="ProtNLM"/>
    </source>
</evidence>
<dbReference type="EMBL" id="AP019514">
    <property type="protein sequence ID" value="BBI61906.1"/>
    <property type="molecule type" value="Genomic_DNA"/>
</dbReference>
<dbReference type="SUPFAM" id="SSF82171">
    <property type="entry name" value="DPP6 N-terminal domain-like"/>
    <property type="match status" value="1"/>
</dbReference>
<dbReference type="InterPro" id="IPR011659">
    <property type="entry name" value="WD40"/>
</dbReference>
<dbReference type="InterPro" id="IPR011042">
    <property type="entry name" value="6-blade_b-propeller_TolB-like"/>
</dbReference>
<reference evidence="2 3" key="1">
    <citation type="journal article" date="2019" name="Microbiol. Resour. Announc.">
        <title>Complete Genome Sequence of Halomonas sulfidaeris Strain Esulfide1 Isolated from a Metal Sulfide Rock at a Depth of 2,200 Meters, Obtained Using Nanopore Sequencing.</title>
        <authorList>
            <person name="Saito M."/>
            <person name="Nishigata A."/>
            <person name="Galipon J."/>
            <person name="Arakawa K."/>
        </authorList>
    </citation>
    <scope>NUCLEOTIDE SEQUENCE [LARGE SCALE GENOMIC DNA]</scope>
    <source>
        <strain evidence="2 3">ATCC BAA-803</strain>
    </source>
</reference>
<evidence type="ECO:0000313" key="3">
    <source>
        <dbReference type="Proteomes" id="UP000320231"/>
    </source>
</evidence>
<evidence type="ECO:0000313" key="2">
    <source>
        <dbReference type="EMBL" id="BBI61906.1"/>
    </source>
</evidence>
<dbReference type="AlphaFoldDB" id="A0A455U718"/>
<protein>
    <recommendedName>
        <fullName evidence="4">Dipeptidylpeptidase IV N-terminal domain-containing protein</fullName>
    </recommendedName>
</protein>
<dbReference type="Pfam" id="PF07676">
    <property type="entry name" value="PD40"/>
    <property type="match status" value="1"/>
</dbReference>